<evidence type="ECO:0000313" key="7">
    <source>
        <dbReference type="Proteomes" id="UP000536179"/>
    </source>
</evidence>
<evidence type="ECO:0000256" key="3">
    <source>
        <dbReference type="ARBA" id="ARBA00022989"/>
    </source>
</evidence>
<dbReference type="AlphaFoldDB" id="A0A7W5H336"/>
<comment type="subcellular location">
    <subcellularLocation>
        <location evidence="1">Endomembrane system</location>
        <topology evidence="1">Multi-pass membrane protein</topology>
    </subcellularLocation>
</comment>
<dbReference type="PANTHER" id="PTHR43847:SF1">
    <property type="entry name" value="BLL3993 PROTEIN"/>
    <property type="match status" value="1"/>
</dbReference>
<keyword evidence="6" id="KW-0808">Transferase</keyword>
<reference evidence="6 7" key="1">
    <citation type="submission" date="2020-08" db="EMBL/GenBank/DDBJ databases">
        <title>Genomic Encyclopedia of Type Strains, Phase III (KMG-III): the genomes of soil and plant-associated and newly described type strains.</title>
        <authorList>
            <person name="Whitman W."/>
        </authorList>
    </citation>
    <scope>NUCLEOTIDE SEQUENCE [LARGE SCALE GENOMIC DNA]</scope>
    <source>
        <strain evidence="6 7">CECT 8075</strain>
    </source>
</reference>
<keyword evidence="2 5" id="KW-0812">Transmembrane</keyword>
<keyword evidence="4 5" id="KW-0472">Membrane</keyword>
<evidence type="ECO:0000313" key="6">
    <source>
        <dbReference type="EMBL" id="MBB3204847.1"/>
    </source>
</evidence>
<evidence type="ECO:0000256" key="1">
    <source>
        <dbReference type="ARBA" id="ARBA00004127"/>
    </source>
</evidence>
<feature type="transmembrane region" description="Helical" evidence="5">
    <location>
        <begin position="81"/>
        <end position="97"/>
    </location>
</feature>
<evidence type="ECO:0000256" key="5">
    <source>
        <dbReference type="SAM" id="Phobius"/>
    </source>
</evidence>
<name>A0A7W5H336_9BACT</name>
<protein>
    <submittedName>
        <fullName evidence="6">Protein-S-isoprenylcysteine O-methyltransferase Ste14</fullName>
    </submittedName>
</protein>
<dbReference type="PANTHER" id="PTHR43847">
    <property type="entry name" value="BLL3993 PROTEIN"/>
    <property type="match status" value="1"/>
</dbReference>
<evidence type="ECO:0000256" key="4">
    <source>
        <dbReference type="ARBA" id="ARBA00023136"/>
    </source>
</evidence>
<dbReference type="GO" id="GO:0012505">
    <property type="term" value="C:endomembrane system"/>
    <property type="evidence" value="ECO:0007669"/>
    <property type="project" value="UniProtKB-SubCell"/>
</dbReference>
<dbReference type="EMBL" id="JACHXU010000002">
    <property type="protein sequence ID" value="MBB3204847.1"/>
    <property type="molecule type" value="Genomic_DNA"/>
</dbReference>
<dbReference type="InterPro" id="IPR007318">
    <property type="entry name" value="Phopholipid_MeTrfase"/>
</dbReference>
<feature type="transmembrane region" description="Helical" evidence="5">
    <location>
        <begin position="34"/>
        <end position="54"/>
    </location>
</feature>
<dbReference type="InterPro" id="IPR052527">
    <property type="entry name" value="Metal_cation-efflux_comp"/>
</dbReference>
<evidence type="ECO:0000256" key="2">
    <source>
        <dbReference type="ARBA" id="ARBA00022692"/>
    </source>
</evidence>
<keyword evidence="7" id="KW-1185">Reference proteome</keyword>
<dbReference type="Proteomes" id="UP000536179">
    <property type="component" value="Unassembled WGS sequence"/>
</dbReference>
<accession>A0A7W5H336</accession>
<gene>
    <name evidence="6" type="ORF">FHS27_000614</name>
</gene>
<organism evidence="6 7">
    <name type="scientific">Aporhodopirellula rubra</name>
    <dbReference type="NCBI Taxonomy" id="980271"/>
    <lineage>
        <taxon>Bacteria</taxon>
        <taxon>Pseudomonadati</taxon>
        <taxon>Planctomycetota</taxon>
        <taxon>Planctomycetia</taxon>
        <taxon>Pirellulales</taxon>
        <taxon>Pirellulaceae</taxon>
        <taxon>Aporhodopirellula</taxon>
    </lineage>
</organism>
<dbReference type="GO" id="GO:0032259">
    <property type="term" value="P:methylation"/>
    <property type="evidence" value="ECO:0007669"/>
    <property type="project" value="UniProtKB-KW"/>
</dbReference>
<keyword evidence="6" id="KW-0489">Methyltransferase</keyword>
<proteinExistence type="predicted"/>
<comment type="caution">
    <text evidence="6">The sequence shown here is derived from an EMBL/GenBank/DDBJ whole genome shotgun (WGS) entry which is preliminary data.</text>
</comment>
<keyword evidence="3 5" id="KW-1133">Transmembrane helix</keyword>
<dbReference type="RefSeq" id="WP_184301524.1">
    <property type="nucleotide sequence ID" value="NZ_JACHXU010000002.1"/>
</dbReference>
<dbReference type="GO" id="GO:0008168">
    <property type="term" value="F:methyltransferase activity"/>
    <property type="evidence" value="ECO:0007669"/>
    <property type="project" value="UniProtKB-KW"/>
</dbReference>
<dbReference type="Gene3D" id="1.20.120.1630">
    <property type="match status" value="1"/>
</dbReference>
<dbReference type="Pfam" id="PF04191">
    <property type="entry name" value="PEMT"/>
    <property type="match status" value="1"/>
</dbReference>
<sequence length="145" mass="16286">MQSKLIQQILVVLQFTTAAALVLTANDVLNSPTAITSIIAGALLGVWAWVSFGLKKITVMPELKSDAELVTAGPYRFIRHPMYTAVVLFCFGFLLTSPSMWKVATWILLIAVVSAKARIEESFLCKRFPQYPDYIKRTGRFIPFW</sequence>